<gene>
    <name evidence="1" type="ordered locus">THA_10</name>
</gene>
<reference evidence="1 2" key="1">
    <citation type="journal article" date="2009" name="J. Bacteriol.">
        <title>The genome of Thermosipho africanus TCF52B: lateral genetic connections to the Firmicutes and Archaea.</title>
        <authorList>
            <person name="Nesboe C.L."/>
            <person name="Bapteste E."/>
            <person name="Curtis B."/>
            <person name="Dahle H."/>
            <person name="Lopez P."/>
            <person name="Macleod D."/>
            <person name="Dlutek M."/>
            <person name="Bowman S."/>
            <person name="Zhaxybayeva O."/>
            <person name="Birkeland N.-K."/>
            <person name="Doolittle W.F."/>
        </authorList>
    </citation>
    <scope>NUCLEOTIDE SEQUENCE [LARGE SCALE GENOMIC DNA]</scope>
    <source>
        <strain evidence="1 2">TCF52B</strain>
    </source>
</reference>
<dbReference type="AlphaFoldDB" id="B7IEK4"/>
<dbReference type="HOGENOM" id="CLU_1937133_0_0_0"/>
<dbReference type="Proteomes" id="UP000002453">
    <property type="component" value="Chromosome"/>
</dbReference>
<dbReference type="KEGG" id="taf:THA_10"/>
<evidence type="ECO:0000313" key="2">
    <source>
        <dbReference type="Proteomes" id="UP000002453"/>
    </source>
</evidence>
<dbReference type="OrthoDB" id="2020679at2"/>
<dbReference type="STRING" id="484019.THA_10"/>
<accession>B7IEK4</accession>
<dbReference type="RefSeq" id="WP_012579292.1">
    <property type="nucleotide sequence ID" value="NC_011653.1"/>
</dbReference>
<proteinExistence type="predicted"/>
<name>B7IEK4_THEAB</name>
<sequence>MVFKKTTFKYEIAVPFFGFIPDEIMPVWNFYTQNFYLSSYICPECGKLMMKTVFPNDYPFETNDGIKKVPRIFTCGDCKTLHIPAPGYKLSSNNGYYYKAKSDEEFEKIIKKIDKNGSLIGRQNTLYNEN</sequence>
<dbReference type="EMBL" id="CP001185">
    <property type="protein sequence ID" value="ACJ74518.1"/>
    <property type="molecule type" value="Genomic_DNA"/>
</dbReference>
<evidence type="ECO:0000313" key="1">
    <source>
        <dbReference type="EMBL" id="ACJ74518.1"/>
    </source>
</evidence>
<protein>
    <submittedName>
        <fullName evidence="1">Uncharacterized protein</fullName>
    </submittedName>
</protein>
<keyword evidence="2" id="KW-1185">Reference proteome</keyword>
<organism evidence="1 2">
    <name type="scientific">Thermosipho africanus (strain TCF52B)</name>
    <dbReference type="NCBI Taxonomy" id="484019"/>
    <lineage>
        <taxon>Bacteria</taxon>
        <taxon>Thermotogati</taxon>
        <taxon>Thermotogota</taxon>
        <taxon>Thermotogae</taxon>
        <taxon>Thermotogales</taxon>
        <taxon>Fervidobacteriaceae</taxon>
        <taxon>Thermosipho</taxon>
    </lineage>
</organism>